<organism evidence="2 3">
    <name type="scientific">Sapayoa aenigma</name>
    <name type="common">broad-billed sapayoa</name>
    <dbReference type="NCBI Taxonomy" id="239371"/>
    <lineage>
        <taxon>Eukaryota</taxon>
        <taxon>Metazoa</taxon>
        <taxon>Chordata</taxon>
        <taxon>Craniata</taxon>
        <taxon>Vertebrata</taxon>
        <taxon>Euteleostomi</taxon>
        <taxon>Archelosauria</taxon>
        <taxon>Archosauria</taxon>
        <taxon>Dinosauria</taxon>
        <taxon>Saurischia</taxon>
        <taxon>Theropoda</taxon>
        <taxon>Coelurosauria</taxon>
        <taxon>Aves</taxon>
        <taxon>Neognathae</taxon>
        <taxon>Neoaves</taxon>
        <taxon>Telluraves</taxon>
        <taxon>Australaves</taxon>
        <taxon>Passeriformes</taxon>
        <taxon>Tyrannidae</taxon>
        <taxon>Sapayoa</taxon>
    </lineage>
</organism>
<dbReference type="AlphaFoldDB" id="A0A7K7TIT5"/>
<feature type="region of interest" description="Disordered" evidence="1">
    <location>
        <begin position="126"/>
        <end position="177"/>
    </location>
</feature>
<evidence type="ECO:0000256" key="1">
    <source>
        <dbReference type="SAM" id="MobiDB-lite"/>
    </source>
</evidence>
<accession>A0A7K7TIT5</accession>
<feature type="non-terminal residue" evidence="2">
    <location>
        <position position="1"/>
    </location>
</feature>
<feature type="region of interest" description="Disordered" evidence="1">
    <location>
        <begin position="20"/>
        <end position="65"/>
    </location>
</feature>
<feature type="compositionally biased region" description="Acidic residues" evidence="1">
    <location>
        <begin position="135"/>
        <end position="150"/>
    </location>
</feature>
<reference evidence="2 3" key="1">
    <citation type="submission" date="2019-09" db="EMBL/GenBank/DDBJ databases">
        <title>Bird 10,000 Genomes (B10K) Project - Family phase.</title>
        <authorList>
            <person name="Zhang G."/>
        </authorList>
    </citation>
    <scope>NUCLEOTIDE SEQUENCE [LARGE SCALE GENOMIC DNA]</scope>
    <source>
        <strain evidence="2">B10K-DU-030-41</strain>
        <tissue evidence="2">Muscle</tissue>
    </source>
</reference>
<feature type="compositionally biased region" description="Low complexity" evidence="1">
    <location>
        <begin position="52"/>
        <end position="65"/>
    </location>
</feature>
<comment type="caution">
    <text evidence="2">The sequence shown here is derived from an EMBL/GenBank/DDBJ whole genome shotgun (WGS) entry which is preliminary data.</text>
</comment>
<protein>
    <submittedName>
        <fullName evidence="2">ARI5A protein</fullName>
    </submittedName>
</protein>
<feature type="compositionally biased region" description="Low complexity" evidence="1">
    <location>
        <begin position="24"/>
        <end position="33"/>
    </location>
</feature>
<dbReference type="OrthoDB" id="1938591at2759"/>
<evidence type="ECO:0000313" key="3">
    <source>
        <dbReference type="Proteomes" id="UP000589485"/>
    </source>
</evidence>
<gene>
    <name evidence="2" type="primary">Arid5a_0</name>
    <name evidence="2" type="ORF">SAPAEN_R12817</name>
</gene>
<feature type="compositionally biased region" description="Basic and acidic residues" evidence="1">
    <location>
        <begin position="155"/>
        <end position="164"/>
    </location>
</feature>
<evidence type="ECO:0000313" key="2">
    <source>
        <dbReference type="EMBL" id="NXA15984.1"/>
    </source>
</evidence>
<dbReference type="Proteomes" id="UP000589485">
    <property type="component" value="Unassembled WGS sequence"/>
</dbReference>
<feature type="non-terminal residue" evidence="2">
    <location>
        <position position="270"/>
    </location>
</feature>
<name>A0A7K7TIT5_9TYRA</name>
<dbReference type="EMBL" id="VZSY01003222">
    <property type="protein sequence ID" value="NXA15984.1"/>
    <property type="molecule type" value="Genomic_DNA"/>
</dbReference>
<proteinExistence type="predicted"/>
<sequence>MSPLAKKKLLAQVSEAESLRCHHWPPGHGRWPPSDAGPAQRSPEPSGAREVAGSAGNEAGSAEDGGPAPAVFTGYFHACGSEGLPPLWGCFSNLGDFLEPPPAFPEPREPRGKVWHGQGAAVHAWVPPGAGHGCEEEEDEEEDEEDEEPGAEPPFLRDAERRDVGPGSPTGHQGLAKPKAVVAGPGFAALHFPAGFGNPLEQLKPQGVPAAPALSANPFIIPAFPSPLVVGSAGPVHFPASYGNSLRHRLYPWHDRRPYGSSAFHRHAKL</sequence>
<keyword evidence="3" id="KW-1185">Reference proteome</keyword>